<dbReference type="AlphaFoldDB" id="A0A0H2SC36"/>
<dbReference type="EMBL" id="KQ085943">
    <property type="protein sequence ID" value="KLO14456.1"/>
    <property type="molecule type" value="Genomic_DNA"/>
</dbReference>
<sequence length="162" mass="18413">MISVLFPASDSIDEFSNFTSSVWSDQVRDAFQTLSCAQDSLQYFQRWAAPRGGSLRLQCTIPTWCHSPIHCHDLHDLHDLRERSLMFLHELTRTLRSNGIFVTYRLTPSDSDVVVIQTIPSDGTTYPSTTCIDREIIHEIGLKRRGETLISETNEGPVLLMT</sequence>
<name>A0A0H2SC36_9AGAM</name>
<keyword evidence="2" id="KW-1185">Reference proteome</keyword>
<protein>
    <submittedName>
        <fullName evidence="1">Uncharacterized protein</fullName>
    </submittedName>
</protein>
<evidence type="ECO:0000313" key="1">
    <source>
        <dbReference type="EMBL" id="KLO14456.1"/>
    </source>
</evidence>
<accession>A0A0H2SC36</accession>
<proteinExistence type="predicted"/>
<gene>
    <name evidence="1" type="ORF">SCHPADRAFT_311942</name>
</gene>
<dbReference type="InParanoid" id="A0A0H2SC36"/>
<reference evidence="1 2" key="1">
    <citation type="submission" date="2015-04" db="EMBL/GenBank/DDBJ databases">
        <title>Complete genome sequence of Schizopora paradoxa KUC8140, a cosmopolitan wood degrader in East Asia.</title>
        <authorList>
            <consortium name="DOE Joint Genome Institute"/>
            <person name="Min B."/>
            <person name="Park H."/>
            <person name="Jang Y."/>
            <person name="Kim J.-J."/>
            <person name="Kim K.H."/>
            <person name="Pangilinan J."/>
            <person name="Lipzen A."/>
            <person name="Riley R."/>
            <person name="Grigoriev I.V."/>
            <person name="Spatafora J.W."/>
            <person name="Choi I.-G."/>
        </authorList>
    </citation>
    <scope>NUCLEOTIDE SEQUENCE [LARGE SCALE GENOMIC DNA]</scope>
    <source>
        <strain evidence="1 2">KUC8140</strain>
    </source>
</reference>
<dbReference type="Proteomes" id="UP000053477">
    <property type="component" value="Unassembled WGS sequence"/>
</dbReference>
<dbReference type="OrthoDB" id="3143640at2759"/>
<evidence type="ECO:0000313" key="2">
    <source>
        <dbReference type="Proteomes" id="UP000053477"/>
    </source>
</evidence>
<organism evidence="1 2">
    <name type="scientific">Schizopora paradoxa</name>
    <dbReference type="NCBI Taxonomy" id="27342"/>
    <lineage>
        <taxon>Eukaryota</taxon>
        <taxon>Fungi</taxon>
        <taxon>Dikarya</taxon>
        <taxon>Basidiomycota</taxon>
        <taxon>Agaricomycotina</taxon>
        <taxon>Agaricomycetes</taxon>
        <taxon>Hymenochaetales</taxon>
        <taxon>Schizoporaceae</taxon>
        <taxon>Schizopora</taxon>
    </lineage>
</organism>